<dbReference type="RefSeq" id="WP_004217536.1">
    <property type="nucleotide sequence ID" value="NC_013922.1"/>
</dbReference>
<proteinExistence type="predicted"/>
<dbReference type="InterPro" id="IPR036388">
    <property type="entry name" value="WH-like_DNA-bd_sf"/>
</dbReference>
<dbReference type="PaxDb" id="547559-Nmag_1657"/>
<dbReference type="EMBL" id="CP001932">
    <property type="protein sequence ID" value="ADD05233.1"/>
    <property type="molecule type" value="Genomic_DNA"/>
</dbReference>
<reference evidence="1" key="4">
    <citation type="submission" date="2016-09" db="EMBL/GenBank/DDBJ databases">
        <authorList>
            <person name="Pfeiffer F."/>
        </authorList>
    </citation>
    <scope>NUCLEOTIDE SEQUENCE</scope>
    <source>
        <strain evidence="1">ATCC 43099</strain>
    </source>
</reference>
<dbReference type="InterPro" id="IPR036390">
    <property type="entry name" value="WH_DNA-bd_sf"/>
</dbReference>
<dbReference type="STRING" id="547559.Nmag_1657"/>
<dbReference type="Proteomes" id="UP000011543">
    <property type="component" value="Unassembled WGS sequence"/>
</dbReference>
<evidence type="ECO:0000313" key="2">
    <source>
        <dbReference type="EMBL" id="ELY23079.1"/>
    </source>
</evidence>
<evidence type="ECO:0000313" key="3">
    <source>
        <dbReference type="Proteomes" id="UP000001879"/>
    </source>
</evidence>
<dbReference type="HOGENOM" id="CLU_2565836_0_0_2"/>
<reference evidence="3" key="1">
    <citation type="submission" date="2010-02" db="EMBL/GenBank/DDBJ databases">
        <title>Complete sequence of chromosome of Natrialba magadii ATCC 43099.</title>
        <authorList>
            <consortium name="US DOE Joint Genome Institute"/>
            <person name="Lucas S."/>
            <person name="Copeland A."/>
            <person name="Lapidus A."/>
            <person name="Cheng J.-F."/>
            <person name="Bruce D."/>
            <person name="Goodwin L."/>
            <person name="Pitluck S."/>
            <person name="Davenport K."/>
            <person name="Saunders E."/>
            <person name="Detter J.C."/>
            <person name="Han C."/>
            <person name="Tapia R."/>
            <person name="Land M."/>
            <person name="Hauser L."/>
            <person name="Kyrpides N."/>
            <person name="Mikhailova N."/>
            <person name="De Castro R.E."/>
            <person name="Maupin-Furlow J.A."/>
            <person name="Woyke T."/>
        </authorList>
    </citation>
    <scope>NUCLEOTIDE SEQUENCE [LARGE SCALE GENOMIC DNA]</scope>
    <source>
        <strain evidence="3">ATCC 43099 / DSM 3394 / CCM 3739 / CIP 104546 / IAM 13178 / JCM 8861 / NBRC 102185 / NCIMB 2190 / MS3</strain>
    </source>
</reference>
<name>D3SUH5_NATMM</name>
<reference evidence="1 3" key="2">
    <citation type="journal article" date="2012" name="BMC Genomics">
        <title>A comparative genomics perspective on the genetic content of the alkaliphilic haloarchaeon Natrialba magadii ATCC 43099T.</title>
        <authorList>
            <person name="Siddaramappa S."/>
            <person name="Challacombe J.F."/>
            <person name="Decastro R.E."/>
            <person name="Pfeiffer F."/>
            <person name="Sastre D.E."/>
            <person name="Gimenez M.I."/>
            <person name="Paggi R.A."/>
            <person name="Detter J.C."/>
            <person name="Davenport K.W."/>
            <person name="Goodwin L.A."/>
            <person name="Kyrpides N."/>
            <person name="Tapia R."/>
            <person name="Pitluck S."/>
            <person name="Lucas S."/>
            <person name="Woyke T."/>
            <person name="Maupin-Furlow J.A."/>
        </authorList>
    </citation>
    <scope>NUCLEOTIDE SEQUENCE [LARGE SCALE GENOMIC DNA]</scope>
    <source>
        <strain evidence="1">ATCC 43099</strain>
        <strain evidence="3">ATCC 43099 / DSM 3394 / CCM 3739 / CIP 104546 / IAM 13178 / JCM 8861 / NBRC 102185 / NCIMB 2190 / MS3</strain>
    </source>
</reference>
<dbReference type="Proteomes" id="UP000001879">
    <property type="component" value="Chromosome"/>
</dbReference>
<organism evidence="1 3">
    <name type="scientific">Natrialba magadii (strain ATCC 43099 / DSM 3394 / CCM 3739 / CIP 104546 / IAM 13178 / JCM 8861 / NBRC 102185 / NCIMB 2190 / MS3)</name>
    <name type="common">Natronobacterium magadii</name>
    <dbReference type="NCBI Taxonomy" id="547559"/>
    <lineage>
        <taxon>Archaea</taxon>
        <taxon>Methanobacteriati</taxon>
        <taxon>Methanobacteriota</taxon>
        <taxon>Stenosarchaea group</taxon>
        <taxon>Halobacteria</taxon>
        <taxon>Halobacteriales</taxon>
        <taxon>Natrialbaceae</taxon>
        <taxon>Natrialba</taxon>
    </lineage>
</organism>
<accession>D3SUH5</accession>
<dbReference type="PATRIC" id="fig|547559.17.peg.4107"/>
<dbReference type="eggNOG" id="arCOG00394">
    <property type="taxonomic scope" value="Archaea"/>
</dbReference>
<dbReference type="KEGG" id="nmg:Nmag_1657"/>
<dbReference type="Gene3D" id="1.10.10.10">
    <property type="entry name" value="Winged helix-like DNA-binding domain superfamily/Winged helix DNA-binding domain"/>
    <property type="match status" value="1"/>
</dbReference>
<reference evidence="2 4" key="3">
    <citation type="journal article" date="2014" name="PLoS Genet.">
        <title>Phylogenetically driven sequencing of extremely halophilic archaea reveals strategies for static and dynamic osmo-response.</title>
        <authorList>
            <person name="Becker E.A."/>
            <person name="Seitzer P.M."/>
            <person name="Tritt A."/>
            <person name="Larsen D."/>
            <person name="Krusor M."/>
            <person name="Yao A.I."/>
            <person name="Wu D."/>
            <person name="Madern D."/>
            <person name="Eisen J.A."/>
            <person name="Darling A.E."/>
            <person name="Facciotti M.T."/>
        </authorList>
    </citation>
    <scope>NUCLEOTIDE SEQUENCE [LARGE SCALE GENOMIC DNA]</scope>
    <source>
        <strain evidence="4">ATCC 43099 / DSM 3394 / CCM 3739 / CIP 104546 / IAM 13178 / JCM 8861 / NBRC 102185 / NCIMB 2190 / MS3</strain>
        <strain evidence="2">MS-3</strain>
    </source>
</reference>
<protein>
    <recommendedName>
        <fullName evidence="5">MarR family transcriptional regulator</fullName>
    </recommendedName>
</protein>
<dbReference type="SUPFAM" id="SSF46785">
    <property type="entry name" value="Winged helix' DNA-binding domain"/>
    <property type="match status" value="1"/>
</dbReference>
<evidence type="ECO:0000313" key="1">
    <source>
        <dbReference type="EMBL" id="ADD05233.1"/>
    </source>
</evidence>
<sequence>MSLPEHTPDVDELPWSAKHLLWVIEEAGGSIRRDELQEETEMPRRTLDRALTRLEDADIVRRDRDGDDDLRFVRVEITESS</sequence>
<evidence type="ECO:0008006" key="5">
    <source>
        <dbReference type="Google" id="ProtNLM"/>
    </source>
</evidence>
<dbReference type="EMBL" id="AOHS01000064">
    <property type="protein sequence ID" value="ELY23079.1"/>
    <property type="molecule type" value="Genomic_DNA"/>
</dbReference>
<evidence type="ECO:0000313" key="4">
    <source>
        <dbReference type="Proteomes" id="UP000011543"/>
    </source>
</evidence>
<dbReference type="GeneID" id="8824492"/>
<keyword evidence="3" id="KW-1185">Reference proteome</keyword>
<gene>
    <name evidence="1" type="ordered locus">Nmag_1657</name>
    <name evidence="2" type="ORF">C500_20808</name>
</gene>
<dbReference type="AlphaFoldDB" id="D3SUH5"/>
<dbReference type="OrthoDB" id="231631at2157"/>